<keyword evidence="3" id="KW-1185">Reference proteome</keyword>
<keyword evidence="1" id="KW-0732">Signal</keyword>
<feature type="chain" id="PRO_5039692263" description="LppP/LprE family lipoprotein" evidence="1">
    <location>
        <begin position="35"/>
        <end position="238"/>
    </location>
</feature>
<protein>
    <recommendedName>
        <fullName evidence="4">LppP/LprE family lipoprotein</fullName>
    </recommendedName>
</protein>
<reference evidence="2 3" key="1">
    <citation type="submission" date="2018-07" db="EMBL/GenBank/DDBJ databases">
        <title>Arthrobacter sp. nov., isolated from raw cow's milk with high bacterial count.</title>
        <authorList>
            <person name="Hahne J."/>
            <person name="Isele D."/>
            <person name="Lipski A."/>
        </authorList>
    </citation>
    <scope>NUCLEOTIDE SEQUENCE [LARGE SCALE GENOMIC DNA]</scope>
    <source>
        <strain evidence="2 3">JZ R-35</strain>
    </source>
</reference>
<dbReference type="PROSITE" id="PS51257">
    <property type="entry name" value="PROKAR_LIPOPROTEIN"/>
    <property type="match status" value="1"/>
</dbReference>
<evidence type="ECO:0000256" key="1">
    <source>
        <dbReference type="SAM" id="SignalP"/>
    </source>
</evidence>
<evidence type="ECO:0000313" key="2">
    <source>
        <dbReference type="EMBL" id="RII42206.1"/>
    </source>
</evidence>
<name>A0A399JIE8_9MICC</name>
<sequence>MRDERHTLRGRARRARLIPAALLTGVLALASACAGPDPSLRVEGTASPSNMELALPATEPSSDWATPFNEEQLLKALLGMKLSALPEAAEATEAPAHTQGGQAAEPIRLGPGQIEELLRHCNGHCLHISAPAVIEGTRLQLVSLTSAADGWGYVAFAVADEGGKPVVKLMVKGDDVVLQPGRGGTLVAQESMYLDDEPLCCPSGWSMRVFRWDGERFVGGKRIQGVRTTPSGESGEGQ</sequence>
<comment type="caution">
    <text evidence="2">The sequence shown here is derived from an EMBL/GenBank/DDBJ whole genome shotgun (WGS) entry which is preliminary data.</text>
</comment>
<evidence type="ECO:0000313" key="3">
    <source>
        <dbReference type="Proteomes" id="UP000265419"/>
    </source>
</evidence>
<accession>A0A399JIE8</accession>
<evidence type="ECO:0008006" key="4">
    <source>
        <dbReference type="Google" id="ProtNLM"/>
    </source>
</evidence>
<feature type="signal peptide" evidence="1">
    <location>
        <begin position="1"/>
        <end position="34"/>
    </location>
</feature>
<dbReference type="Proteomes" id="UP000265419">
    <property type="component" value="Unassembled WGS sequence"/>
</dbReference>
<organism evidence="2 3">
    <name type="scientific">Galactobacter valiniphilus</name>
    <dbReference type="NCBI Taxonomy" id="2676122"/>
    <lineage>
        <taxon>Bacteria</taxon>
        <taxon>Bacillati</taxon>
        <taxon>Actinomycetota</taxon>
        <taxon>Actinomycetes</taxon>
        <taxon>Micrococcales</taxon>
        <taxon>Micrococcaceae</taxon>
        <taxon>Galactobacter</taxon>
    </lineage>
</organism>
<dbReference type="AlphaFoldDB" id="A0A399JIE8"/>
<proteinExistence type="predicted"/>
<gene>
    <name evidence="2" type="ORF">DWB68_08210</name>
</gene>
<dbReference type="EMBL" id="QQXK01000014">
    <property type="protein sequence ID" value="RII42206.1"/>
    <property type="molecule type" value="Genomic_DNA"/>
</dbReference>
<dbReference type="RefSeq" id="WP_119424657.1">
    <property type="nucleotide sequence ID" value="NZ_QQXK01000014.1"/>
</dbReference>